<accession>A0A1N6LYC1</accession>
<reference evidence="1 2" key="2">
    <citation type="journal article" date="2013" name="PLoS ONE">
        <title>Whole genome mapping and re-organization of the nuclear and mitochondrial genomes of Babesia microti isolates.</title>
        <authorList>
            <person name="Cornillot E."/>
            <person name="Dassouli A."/>
            <person name="Garg A."/>
            <person name="Pachikara N."/>
            <person name="Randazzo S."/>
            <person name="Depoix D."/>
            <person name="Carcy B."/>
            <person name="Delbecq S."/>
            <person name="Frutos R."/>
            <person name="Silva J.C."/>
            <person name="Sutton R."/>
            <person name="Krause P.J."/>
            <person name="Mamoun C.B."/>
        </authorList>
    </citation>
    <scope>NUCLEOTIDE SEQUENCE [LARGE SCALE GENOMIC DNA]</scope>
    <source>
        <strain evidence="1 2">RI</strain>
    </source>
</reference>
<dbReference type="RefSeq" id="XP_021337932.1">
    <property type="nucleotide sequence ID" value="XM_021482769.1"/>
</dbReference>
<gene>
    <name evidence="1" type="ORF">BmR1_04g09232</name>
</gene>
<reference evidence="1 2" key="3">
    <citation type="journal article" date="2016" name="Sci. Rep.">
        <title>Genome-wide diversity and gene expression profiling of Babesia microti isolates identify polymorphic genes that mediate host-pathogen interactions.</title>
        <authorList>
            <person name="Silva J.C."/>
            <person name="Cornillot E."/>
            <person name="McCracken C."/>
            <person name="Usmani-Brown S."/>
            <person name="Dwivedi A."/>
            <person name="Ifeonu O.O."/>
            <person name="Crabtree J."/>
            <person name="Gotia H.T."/>
            <person name="Virji A.Z."/>
            <person name="Reynes C."/>
            <person name="Colinge J."/>
            <person name="Kumar V."/>
            <person name="Lawres L."/>
            <person name="Pazzi J.E."/>
            <person name="Pablo J.V."/>
            <person name="Hung C."/>
            <person name="Brancato J."/>
            <person name="Kumari P."/>
            <person name="Orvis J."/>
            <person name="Tretina K."/>
            <person name="Chibucos M."/>
            <person name="Ott S."/>
            <person name="Sadzewicz L."/>
            <person name="Sengamalay N."/>
            <person name="Shetty A.C."/>
            <person name="Su Q."/>
            <person name="Tallon L."/>
            <person name="Fraser C.M."/>
            <person name="Frutos R."/>
            <person name="Molina D.M."/>
            <person name="Krause P.J."/>
            <person name="Ben Mamoun C."/>
        </authorList>
    </citation>
    <scope>NUCLEOTIDE SEQUENCE [LARGE SCALE GENOMIC DNA]</scope>
    <source>
        <strain evidence="1 2">RI</strain>
    </source>
</reference>
<evidence type="ECO:0000313" key="1">
    <source>
        <dbReference type="EMBL" id="SIO73880.1"/>
    </source>
</evidence>
<organism evidence="1 2">
    <name type="scientific">Babesia microti (strain RI)</name>
    <dbReference type="NCBI Taxonomy" id="1133968"/>
    <lineage>
        <taxon>Eukaryota</taxon>
        <taxon>Sar</taxon>
        <taxon>Alveolata</taxon>
        <taxon>Apicomplexa</taxon>
        <taxon>Aconoidasida</taxon>
        <taxon>Piroplasmida</taxon>
        <taxon>Babesiidae</taxon>
        <taxon>Babesia</taxon>
    </lineage>
</organism>
<keyword evidence="2" id="KW-1185">Reference proteome</keyword>
<dbReference type="Proteomes" id="UP000002899">
    <property type="component" value="Chromosome IV"/>
</dbReference>
<dbReference type="VEuPathDB" id="PiroplasmaDB:BmR1_04g09232"/>
<dbReference type="GeneID" id="33043795"/>
<sequence>MLTRNICQTTLTTGASKIEANVNREAEACVVNVISGPNVGFNSGKVAIVVIGNNVKIHCNGTN</sequence>
<evidence type="ECO:0000313" key="2">
    <source>
        <dbReference type="Proteomes" id="UP000002899"/>
    </source>
</evidence>
<reference evidence="1 2" key="1">
    <citation type="journal article" date="2012" name="Nucleic Acids Res.">
        <title>Sequencing of the smallest Apicomplexan genome from the human pathogen Babesia microti.</title>
        <authorList>
            <person name="Cornillot E."/>
            <person name="Hadj-Kaddour K."/>
            <person name="Dassouli A."/>
            <person name="Noel B."/>
            <person name="Ranwez V."/>
            <person name="Vacherie B."/>
            <person name="Augagneur Y."/>
            <person name="Bres V."/>
            <person name="Duclos A."/>
            <person name="Randazzo S."/>
            <person name="Carcy B."/>
            <person name="Debierre-Grockiego F."/>
            <person name="Delbecq S."/>
            <person name="Moubri-Menage K."/>
            <person name="Shams-Eldin H."/>
            <person name="Usmani-Brown S."/>
            <person name="Bringaud F."/>
            <person name="Wincker P."/>
            <person name="Vivares C.P."/>
            <person name="Schwarz R.T."/>
            <person name="Schetters T.P."/>
            <person name="Krause P.J."/>
            <person name="Gorenflot A."/>
            <person name="Berry V."/>
            <person name="Barbe V."/>
            <person name="Ben Mamoun C."/>
        </authorList>
    </citation>
    <scope>NUCLEOTIDE SEQUENCE [LARGE SCALE GENOMIC DNA]</scope>
    <source>
        <strain evidence="1 2">RI</strain>
    </source>
</reference>
<dbReference type="KEGG" id="bmic:BmR1_04g09232"/>
<protein>
    <submittedName>
        <fullName evidence="1">Uncharacterized protein</fullName>
    </submittedName>
</protein>
<dbReference type="AlphaFoldDB" id="A0A1N6LYC1"/>
<dbReference type="EMBL" id="LN871599">
    <property type="protein sequence ID" value="SIO73880.1"/>
    <property type="molecule type" value="Genomic_DNA"/>
</dbReference>
<proteinExistence type="predicted"/>
<name>A0A1N6LYC1_BABMR</name>